<accession>A0A3B0BYC3</accession>
<name>A0A3B0BYC3_9FLAO</name>
<proteinExistence type="predicted"/>
<reference evidence="1 2" key="1">
    <citation type="submission" date="2018-10" db="EMBL/GenBank/DDBJ databases">
        <title>Ulvibacterium marinum gen. nov., sp. nov., a novel marine bacterium of the family Flavobacteriaceae, isolated from a culture of the green alga Ulva prolifera.</title>
        <authorList>
            <person name="Zhang Z."/>
        </authorList>
    </citation>
    <scope>NUCLEOTIDE SEQUENCE [LARGE SCALE GENOMIC DNA]</scope>
    <source>
        <strain evidence="1 2">CCMM003</strain>
    </source>
</reference>
<dbReference type="RefSeq" id="WP_120714174.1">
    <property type="nucleotide sequence ID" value="NZ_RBCJ01000006.1"/>
</dbReference>
<dbReference type="Proteomes" id="UP000276603">
    <property type="component" value="Unassembled WGS sequence"/>
</dbReference>
<keyword evidence="2" id="KW-1185">Reference proteome</keyword>
<comment type="caution">
    <text evidence="1">The sequence shown here is derived from an EMBL/GenBank/DDBJ whole genome shotgun (WGS) entry which is preliminary data.</text>
</comment>
<evidence type="ECO:0000313" key="2">
    <source>
        <dbReference type="Proteomes" id="UP000276603"/>
    </source>
</evidence>
<organism evidence="1 2">
    <name type="scientific">Ulvibacterium marinum</name>
    <dbReference type="NCBI Taxonomy" id="2419782"/>
    <lineage>
        <taxon>Bacteria</taxon>
        <taxon>Pseudomonadati</taxon>
        <taxon>Bacteroidota</taxon>
        <taxon>Flavobacteriia</taxon>
        <taxon>Flavobacteriales</taxon>
        <taxon>Flavobacteriaceae</taxon>
        <taxon>Ulvibacterium</taxon>
    </lineage>
</organism>
<dbReference type="EMBL" id="RBCJ01000006">
    <property type="protein sequence ID" value="RKN76827.1"/>
    <property type="molecule type" value="Genomic_DNA"/>
</dbReference>
<sequence length="145" mass="17333">MKKKENNNMRSQILRLIIFIVIFSSCKQEKEYCTKEINKLTNIILPKKIEIIECDDNLEYQFVFEYQMNDLSEVDTFIRSNNLVQYSSQANYDLIKNIDVMSYVGEFFEPNKIYEKSNEMYYVQTKNYSLVLDSKKGKFMGVVEY</sequence>
<dbReference type="AlphaFoldDB" id="A0A3B0BYC3"/>
<gene>
    <name evidence="1" type="ORF">D7Z94_23890</name>
</gene>
<protein>
    <submittedName>
        <fullName evidence="1">Uncharacterized protein</fullName>
    </submittedName>
</protein>
<dbReference type="PROSITE" id="PS51257">
    <property type="entry name" value="PROKAR_LIPOPROTEIN"/>
    <property type="match status" value="1"/>
</dbReference>
<evidence type="ECO:0000313" key="1">
    <source>
        <dbReference type="EMBL" id="RKN76827.1"/>
    </source>
</evidence>